<dbReference type="PANTHER" id="PTHR34047:SF8">
    <property type="entry name" value="PROTEIN YKFC"/>
    <property type="match status" value="1"/>
</dbReference>
<dbReference type="GO" id="GO:0009055">
    <property type="term" value="F:electron transfer activity"/>
    <property type="evidence" value="ECO:0007669"/>
    <property type="project" value="InterPro"/>
</dbReference>
<organism evidence="3">
    <name type="scientific">Venturia inaequalis</name>
    <name type="common">Apple scab fungus</name>
    <dbReference type="NCBI Taxonomy" id="5025"/>
    <lineage>
        <taxon>Eukaryota</taxon>
        <taxon>Fungi</taxon>
        <taxon>Dikarya</taxon>
        <taxon>Ascomycota</taxon>
        <taxon>Pezizomycotina</taxon>
        <taxon>Dothideomycetes</taxon>
        <taxon>Pleosporomycetidae</taxon>
        <taxon>Venturiales</taxon>
        <taxon>Venturiaceae</taxon>
        <taxon>Venturia</taxon>
    </lineage>
</organism>
<dbReference type="PANTHER" id="PTHR34047">
    <property type="entry name" value="NUCLEAR INTRON MATURASE 1, MITOCHONDRIAL-RELATED"/>
    <property type="match status" value="1"/>
</dbReference>
<evidence type="ECO:0000313" key="3">
    <source>
        <dbReference type="EMBL" id="AAB95256.1"/>
    </source>
</evidence>
<evidence type="ECO:0000256" key="1">
    <source>
        <dbReference type="SAM" id="Phobius"/>
    </source>
</evidence>
<dbReference type="SUPFAM" id="SSF81342">
    <property type="entry name" value="Transmembrane di-heme cytochromes"/>
    <property type="match status" value="1"/>
</dbReference>
<dbReference type="CDD" id="cd01651">
    <property type="entry name" value="RT_G2_intron"/>
    <property type="match status" value="1"/>
</dbReference>
<dbReference type="PROSITE" id="PS50878">
    <property type="entry name" value="RT_POL"/>
    <property type="match status" value="1"/>
</dbReference>
<protein>
    <submittedName>
        <fullName evidence="3">RT-like protein</fullName>
    </submittedName>
</protein>
<dbReference type="Pfam" id="PF00078">
    <property type="entry name" value="RVT_1"/>
    <property type="match status" value="2"/>
</dbReference>
<keyword evidence="1" id="KW-0472">Membrane</keyword>
<dbReference type="Pfam" id="PF00033">
    <property type="entry name" value="Cytochrome_B"/>
    <property type="match status" value="1"/>
</dbReference>
<name>O47500_VENIN</name>
<dbReference type="InterPro" id="IPR005797">
    <property type="entry name" value="Cyt_b/b6_N"/>
</dbReference>
<proteinExistence type="predicted"/>
<dbReference type="GO" id="GO:0006397">
    <property type="term" value="P:mRNA processing"/>
    <property type="evidence" value="ECO:0007669"/>
    <property type="project" value="InterPro"/>
</dbReference>
<evidence type="ECO:0000259" key="2">
    <source>
        <dbReference type="PROSITE" id="PS50878"/>
    </source>
</evidence>
<dbReference type="Gene3D" id="1.20.810.10">
    <property type="entry name" value="Cytochrome Bc1 Complex, Chain C"/>
    <property type="match status" value="1"/>
</dbReference>
<dbReference type="EMBL" id="AF004559">
    <property type="protein sequence ID" value="AAB95256.1"/>
    <property type="molecule type" value="Genomic_DNA"/>
</dbReference>
<dbReference type="GO" id="GO:0022904">
    <property type="term" value="P:respiratory electron transport chain"/>
    <property type="evidence" value="ECO:0007669"/>
    <property type="project" value="InterPro"/>
</dbReference>
<dbReference type="InterPro" id="IPR027387">
    <property type="entry name" value="Cytb/b6-like_sf"/>
</dbReference>
<dbReference type="GO" id="GO:0016491">
    <property type="term" value="F:oxidoreductase activity"/>
    <property type="evidence" value="ECO:0007669"/>
    <property type="project" value="InterPro"/>
</dbReference>
<accession>O47500</accession>
<dbReference type="GO" id="GO:0016020">
    <property type="term" value="C:membrane"/>
    <property type="evidence" value="ECO:0007669"/>
    <property type="project" value="InterPro"/>
</dbReference>
<dbReference type="SUPFAM" id="SSF56672">
    <property type="entry name" value="DNA/RNA polymerases"/>
    <property type="match status" value="1"/>
</dbReference>
<sequence>MRILKSHPLLRLANSYIIDSPQPSNISYLWNFGSLLAFCLVIQIITGVTLAMHVRCDNSPMSSDSVTIVPLTAIIPSGLGWGESPLLNLASLLEATINSKSISIRTVARYFFYDEALTSQTIITIYLKLRVALVDYRCLILLVSISAWLTLEGENKNCSKRTSKVMGVASKEDSRTLTLSTGLPKGSNSYRQRSNYSTWAVPRRTVYDLGNAKWKGRVAASILFNRTYVSGGDTEEKSNVGLKLNKLSIRSKSNPNSIIDRELYTLATSVDTLIYAYENIKSKPGNMTQGVLPETLDGISREKLTKLSDSLRSEKFSFSPSRRIQIPKASGGSRPLSIASPMDKIVQEAMRLVLEAIYDPVFLDCSHGFRPNKSCHTALKSVSQEFQPVQWVIEGDLAKFFDSISHSKLMKLVESKITDRRFTNLIWKALTAGYFEFKIYKSNIVGTPQGSIVSPILANIFLHQLDLFVNCLKRDFDKGTRAPRSKSSRYYEYHTLKARKAGDTLQLQKLIAERSQNPSIDFGSESFKRLVYVRYADDWIIGIRGTREQAKYILTKVREFCTSIDLELSEHKTKLTSLHSQPILFLGTSISRSSHVRYSRIGSVRRIRRNKLGLRLEAPLDRIKKKLENSNFMSKGKSSPKFLWLHNEHDQIILLYNATLRGFLNYYNFAHNYGRLASYLEYILKQSCAKLLATKFKLGTMAKTYKKYGGRLTGNKGKSFLKPSYRITLKFLINPSPIVGSLFQEKTTATLDNLKCSLCE</sequence>
<feature type="domain" description="Reverse transcriptase" evidence="2">
    <location>
        <begin position="307"/>
        <end position="590"/>
    </location>
</feature>
<dbReference type="InterPro" id="IPR043502">
    <property type="entry name" value="DNA/RNA_pol_sf"/>
</dbReference>
<keyword evidence="1" id="KW-1133">Transmembrane helix</keyword>
<dbReference type="AlphaFoldDB" id="O47500"/>
<dbReference type="InterPro" id="IPR051083">
    <property type="entry name" value="GrpII_Intron_Splice-Mob/Def"/>
</dbReference>
<gene>
    <name evidence="3" type="primary">cytb</name>
</gene>
<feature type="transmembrane region" description="Helical" evidence="1">
    <location>
        <begin position="28"/>
        <end position="52"/>
    </location>
</feature>
<dbReference type="Pfam" id="PF01348">
    <property type="entry name" value="Intron_maturas2"/>
    <property type="match status" value="1"/>
</dbReference>
<dbReference type="GO" id="GO:0005739">
    <property type="term" value="C:mitochondrion"/>
    <property type="evidence" value="ECO:0007669"/>
    <property type="project" value="UniProtKB-ARBA"/>
</dbReference>
<keyword evidence="3" id="KW-0496">Mitochondrion</keyword>
<reference evidence="3" key="1">
    <citation type="journal article" date="1997" name="Curr. Genet.">
        <title>Characterization of the mitochondrial cytochrome b gene from Venturia inaequalis.</title>
        <authorList>
            <person name="Zheng D."/>
            <person name="Koller W."/>
        </authorList>
    </citation>
    <scope>NUCLEOTIDE SEQUENCE</scope>
    <source>
        <strain evidence="3">S-56-88</strain>
    </source>
</reference>
<geneLocation type="mitochondrion" evidence="3"/>
<dbReference type="InterPro" id="IPR024937">
    <property type="entry name" value="Domain_X"/>
</dbReference>
<keyword evidence="1" id="KW-0812">Transmembrane</keyword>
<dbReference type="InterPro" id="IPR000477">
    <property type="entry name" value="RT_dom"/>
</dbReference>
<dbReference type="InterPro" id="IPR016174">
    <property type="entry name" value="Di-haem_cyt_TM"/>
</dbReference>